<reference evidence="2 3" key="1">
    <citation type="journal article" date="2019" name="Genome Biol. Evol.">
        <title>Insights into the evolution of the New World diploid cottons (Gossypium, subgenus Houzingenia) based on genome sequencing.</title>
        <authorList>
            <person name="Grover C.E."/>
            <person name="Arick M.A. 2nd"/>
            <person name="Thrash A."/>
            <person name="Conover J.L."/>
            <person name="Sanders W.S."/>
            <person name="Peterson D.G."/>
            <person name="Frelichowski J.E."/>
            <person name="Scheffler J.A."/>
            <person name="Scheffler B.E."/>
            <person name="Wendel J.F."/>
        </authorList>
    </citation>
    <scope>NUCLEOTIDE SEQUENCE [LARGE SCALE GENOMIC DNA]</scope>
    <source>
        <strain evidence="2">185</strain>
        <tissue evidence="2">Leaf</tissue>
    </source>
</reference>
<protein>
    <submittedName>
        <fullName evidence="2">Uncharacterized protein</fullName>
    </submittedName>
</protein>
<evidence type="ECO:0000313" key="3">
    <source>
        <dbReference type="Proteomes" id="UP000593577"/>
    </source>
</evidence>
<evidence type="ECO:0000313" key="2">
    <source>
        <dbReference type="EMBL" id="MBA0701229.1"/>
    </source>
</evidence>
<accession>A0A7J8YQE1</accession>
<proteinExistence type="predicted"/>
<dbReference type="AlphaFoldDB" id="A0A7J8YQE1"/>
<feature type="non-terminal residue" evidence="2">
    <location>
        <position position="97"/>
    </location>
</feature>
<dbReference type="EMBL" id="JABFAA010219637">
    <property type="protein sequence ID" value="MBA0701229.1"/>
    <property type="molecule type" value="Genomic_DNA"/>
</dbReference>
<evidence type="ECO:0000256" key="1">
    <source>
        <dbReference type="SAM" id="MobiDB-lite"/>
    </source>
</evidence>
<sequence length="97" mass="11352">LGWAVREEEGEDEEEKEEEKEEKKKRKILEWFSSSMRLWIAVAAVGQASQRTVPMMRTVESFSLPYPTKCAISSHFILVDSNWWSPHLRGWVGNKKK</sequence>
<comment type="caution">
    <text evidence="2">The sequence shown here is derived from an EMBL/GenBank/DDBJ whole genome shotgun (WGS) entry which is preliminary data.</text>
</comment>
<name>A0A7J8YQE1_GOSAI</name>
<feature type="compositionally biased region" description="Acidic residues" evidence="1">
    <location>
        <begin position="8"/>
        <end position="20"/>
    </location>
</feature>
<organism evidence="2 3">
    <name type="scientific">Gossypium aridum</name>
    <name type="common">American cotton</name>
    <name type="synonym">Erioxylum aridum</name>
    <dbReference type="NCBI Taxonomy" id="34290"/>
    <lineage>
        <taxon>Eukaryota</taxon>
        <taxon>Viridiplantae</taxon>
        <taxon>Streptophyta</taxon>
        <taxon>Embryophyta</taxon>
        <taxon>Tracheophyta</taxon>
        <taxon>Spermatophyta</taxon>
        <taxon>Magnoliopsida</taxon>
        <taxon>eudicotyledons</taxon>
        <taxon>Gunneridae</taxon>
        <taxon>Pentapetalae</taxon>
        <taxon>rosids</taxon>
        <taxon>malvids</taxon>
        <taxon>Malvales</taxon>
        <taxon>Malvaceae</taxon>
        <taxon>Malvoideae</taxon>
        <taxon>Gossypium</taxon>
    </lineage>
</organism>
<keyword evidence="3" id="KW-1185">Reference proteome</keyword>
<feature type="region of interest" description="Disordered" evidence="1">
    <location>
        <begin position="1"/>
        <end position="23"/>
    </location>
</feature>
<gene>
    <name evidence="2" type="ORF">Goari_022999</name>
</gene>
<dbReference type="Proteomes" id="UP000593577">
    <property type="component" value="Unassembled WGS sequence"/>
</dbReference>
<feature type="non-terminal residue" evidence="2">
    <location>
        <position position="1"/>
    </location>
</feature>